<name>A0A0C2XQM2_SERVB</name>
<feature type="region of interest" description="Disordered" evidence="7">
    <location>
        <begin position="351"/>
        <end position="435"/>
    </location>
</feature>
<keyword evidence="3 6" id="KW-0378">Hydrolase</keyword>
<comment type="similarity">
    <text evidence="6">Belongs to the peptidase M48 family.</text>
</comment>
<evidence type="ECO:0000256" key="7">
    <source>
        <dbReference type="SAM" id="MobiDB-lite"/>
    </source>
</evidence>
<reference evidence="10" key="2">
    <citation type="submission" date="2015-01" db="EMBL/GenBank/DDBJ databases">
        <title>Evolutionary Origins and Diversification of the Mycorrhizal Mutualists.</title>
        <authorList>
            <consortium name="DOE Joint Genome Institute"/>
            <consortium name="Mycorrhizal Genomics Consortium"/>
            <person name="Kohler A."/>
            <person name="Kuo A."/>
            <person name="Nagy L.G."/>
            <person name="Floudas D."/>
            <person name="Copeland A."/>
            <person name="Barry K.W."/>
            <person name="Cichocki N."/>
            <person name="Veneault-Fourrey C."/>
            <person name="LaButti K."/>
            <person name="Lindquist E.A."/>
            <person name="Lipzen A."/>
            <person name="Lundell T."/>
            <person name="Morin E."/>
            <person name="Murat C."/>
            <person name="Riley R."/>
            <person name="Ohm R."/>
            <person name="Sun H."/>
            <person name="Tunlid A."/>
            <person name="Henrissat B."/>
            <person name="Grigoriev I.V."/>
            <person name="Hibbett D.S."/>
            <person name="Martin F."/>
        </authorList>
    </citation>
    <scope>NUCLEOTIDE SEQUENCE [LARGE SCALE GENOMIC DNA]</scope>
    <source>
        <strain evidence="10">MAFF 305830</strain>
    </source>
</reference>
<evidence type="ECO:0000256" key="4">
    <source>
        <dbReference type="ARBA" id="ARBA00022833"/>
    </source>
</evidence>
<dbReference type="PANTHER" id="PTHR22726">
    <property type="entry name" value="METALLOENDOPEPTIDASE OMA1"/>
    <property type="match status" value="1"/>
</dbReference>
<gene>
    <name evidence="9" type="ORF">M408DRAFT_65192</name>
</gene>
<proteinExistence type="inferred from homology"/>
<dbReference type="GO" id="GO:0004222">
    <property type="term" value="F:metalloendopeptidase activity"/>
    <property type="evidence" value="ECO:0007669"/>
    <property type="project" value="InterPro"/>
</dbReference>
<evidence type="ECO:0000259" key="8">
    <source>
        <dbReference type="Pfam" id="PF01435"/>
    </source>
</evidence>
<evidence type="ECO:0000256" key="5">
    <source>
        <dbReference type="ARBA" id="ARBA00023049"/>
    </source>
</evidence>
<accession>A0A0C2XQM2</accession>
<evidence type="ECO:0000313" key="9">
    <source>
        <dbReference type="EMBL" id="KIM31252.1"/>
    </source>
</evidence>
<sequence length="435" mass="48749">MALRLRSVRPSRISPGFISKPRILPLRPSPTWLQRSYARYSRFGDDEGGNRGRNPNEPDENDFNKRGVELFRQYGAAAALAGVGTLWYVSHLEQVPETQRWRYMDVSKKMREVLEEQSYAQLMSEWGQSILPINHRATQLVQTVAEKLITQNGLGHVVTRSINSNADQKPDEWLVYVVDQDIKNAFVMPGRKIVVFSGMLRQVQNVDQLAGILGHEVAHQLVGHVLERLSLTRMLVFLDFAIQFLLGTNTNLSGIVLQALIALPHSRTQELEADLIGLRLMSKACFDPNAVVSFWQSFDKEDKLQPPQFISTHPGHKQRAKAIEGWIPAVRSEYPCVEMVDFAQAYQQQTVRDQPSTGFLEPAQPARTSGHRSRTPQRTSPTASPPASPDGSNWGAHDPWATGSSDPNSRPGDASDWGARDPWAERNGGKKNGSW</sequence>
<dbReference type="Pfam" id="PF01435">
    <property type="entry name" value="Peptidase_M48"/>
    <property type="match status" value="1"/>
</dbReference>
<keyword evidence="2" id="KW-0479">Metal-binding</keyword>
<dbReference type="GO" id="GO:0006515">
    <property type="term" value="P:protein quality control for misfolded or incompletely synthesized proteins"/>
    <property type="evidence" value="ECO:0007669"/>
    <property type="project" value="TreeGrafter"/>
</dbReference>
<organism evidence="9 10">
    <name type="scientific">Serendipita vermifera MAFF 305830</name>
    <dbReference type="NCBI Taxonomy" id="933852"/>
    <lineage>
        <taxon>Eukaryota</taxon>
        <taxon>Fungi</taxon>
        <taxon>Dikarya</taxon>
        <taxon>Basidiomycota</taxon>
        <taxon>Agaricomycotina</taxon>
        <taxon>Agaricomycetes</taxon>
        <taxon>Sebacinales</taxon>
        <taxon>Serendipitaceae</taxon>
        <taxon>Serendipita</taxon>
    </lineage>
</organism>
<keyword evidence="4 6" id="KW-0862">Zinc</keyword>
<dbReference type="HOGENOM" id="CLU_029002_1_0_1"/>
<evidence type="ECO:0000256" key="2">
    <source>
        <dbReference type="ARBA" id="ARBA00022723"/>
    </source>
</evidence>
<dbReference type="STRING" id="933852.A0A0C2XQM2"/>
<dbReference type="InterPro" id="IPR051156">
    <property type="entry name" value="Mito/Outer_Membr_Metalloprot"/>
</dbReference>
<evidence type="ECO:0000256" key="1">
    <source>
        <dbReference type="ARBA" id="ARBA00022670"/>
    </source>
</evidence>
<dbReference type="Proteomes" id="UP000054097">
    <property type="component" value="Unassembled WGS sequence"/>
</dbReference>
<dbReference type="PANTHER" id="PTHR22726:SF1">
    <property type="entry name" value="METALLOENDOPEPTIDASE OMA1, MITOCHONDRIAL"/>
    <property type="match status" value="1"/>
</dbReference>
<protein>
    <recommendedName>
        <fullName evidence="8">Peptidase M48 domain-containing protein</fullName>
    </recommendedName>
</protein>
<dbReference type="GO" id="GO:0046872">
    <property type="term" value="F:metal ion binding"/>
    <property type="evidence" value="ECO:0007669"/>
    <property type="project" value="UniProtKB-KW"/>
</dbReference>
<dbReference type="Gene3D" id="3.30.2010.10">
    <property type="entry name" value="Metalloproteases ('zincins'), catalytic domain"/>
    <property type="match status" value="1"/>
</dbReference>
<dbReference type="CDD" id="cd07331">
    <property type="entry name" value="M48C_Oma1_like"/>
    <property type="match status" value="1"/>
</dbReference>
<evidence type="ECO:0000256" key="3">
    <source>
        <dbReference type="ARBA" id="ARBA00022801"/>
    </source>
</evidence>
<dbReference type="InterPro" id="IPR001915">
    <property type="entry name" value="Peptidase_M48"/>
</dbReference>
<evidence type="ECO:0000256" key="6">
    <source>
        <dbReference type="RuleBase" id="RU003983"/>
    </source>
</evidence>
<feature type="domain" description="Peptidase M48" evidence="8">
    <location>
        <begin position="156"/>
        <end position="326"/>
    </location>
</feature>
<keyword evidence="10" id="KW-1185">Reference proteome</keyword>
<keyword evidence="5 6" id="KW-0482">Metalloprotease</keyword>
<dbReference type="OrthoDB" id="7464992at2759"/>
<dbReference type="GO" id="GO:0034982">
    <property type="term" value="P:mitochondrial protein processing"/>
    <property type="evidence" value="ECO:0007669"/>
    <property type="project" value="TreeGrafter"/>
</dbReference>
<comment type="cofactor">
    <cofactor evidence="6">
        <name>Zn(2+)</name>
        <dbReference type="ChEBI" id="CHEBI:29105"/>
    </cofactor>
    <text evidence="6">Binds 1 zinc ion per subunit.</text>
</comment>
<feature type="region of interest" description="Disordered" evidence="7">
    <location>
        <begin position="43"/>
        <end position="63"/>
    </location>
</feature>
<dbReference type="AlphaFoldDB" id="A0A0C2XQM2"/>
<dbReference type="GO" id="GO:0005743">
    <property type="term" value="C:mitochondrial inner membrane"/>
    <property type="evidence" value="ECO:0007669"/>
    <property type="project" value="TreeGrafter"/>
</dbReference>
<feature type="compositionally biased region" description="Basic and acidic residues" evidence="7">
    <location>
        <begin position="418"/>
        <end position="428"/>
    </location>
</feature>
<keyword evidence="1 6" id="KW-0645">Protease</keyword>
<reference evidence="9 10" key="1">
    <citation type="submission" date="2014-04" db="EMBL/GenBank/DDBJ databases">
        <authorList>
            <consortium name="DOE Joint Genome Institute"/>
            <person name="Kuo A."/>
            <person name="Zuccaro A."/>
            <person name="Kohler A."/>
            <person name="Nagy L.G."/>
            <person name="Floudas D."/>
            <person name="Copeland A."/>
            <person name="Barry K.W."/>
            <person name="Cichocki N."/>
            <person name="Veneault-Fourrey C."/>
            <person name="LaButti K."/>
            <person name="Lindquist E.A."/>
            <person name="Lipzen A."/>
            <person name="Lundell T."/>
            <person name="Morin E."/>
            <person name="Murat C."/>
            <person name="Sun H."/>
            <person name="Tunlid A."/>
            <person name="Henrissat B."/>
            <person name="Grigoriev I.V."/>
            <person name="Hibbett D.S."/>
            <person name="Martin F."/>
            <person name="Nordberg H.P."/>
            <person name="Cantor M.N."/>
            <person name="Hua S.X."/>
        </authorList>
    </citation>
    <scope>NUCLEOTIDE SEQUENCE [LARGE SCALE GENOMIC DNA]</scope>
    <source>
        <strain evidence="9 10">MAFF 305830</strain>
    </source>
</reference>
<evidence type="ECO:0000313" key="10">
    <source>
        <dbReference type="Proteomes" id="UP000054097"/>
    </source>
</evidence>
<dbReference type="EMBL" id="KN824282">
    <property type="protein sequence ID" value="KIM31252.1"/>
    <property type="molecule type" value="Genomic_DNA"/>
</dbReference>